<dbReference type="SUPFAM" id="SSF50129">
    <property type="entry name" value="GroES-like"/>
    <property type="match status" value="1"/>
</dbReference>
<evidence type="ECO:0000313" key="1">
    <source>
        <dbReference type="EMBL" id="SVC55884.1"/>
    </source>
</evidence>
<proteinExistence type="predicted"/>
<reference evidence="1" key="1">
    <citation type="submission" date="2018-05" db="EMBL/GenBank/DDBJ databases">
        <authorList>
            <person name="Lanie J.A."/>
            <person name="Ng W.-L."/>
            <person name="Kazmierczak K.M."/>
            <person name="Andrzejewski T.M."/>
            <person name="Davidsen T.M."/>
            <person name="Wayne K.J."/>
            <person name="Tettelin H."/>
            <person name="Glass J.I."/>
            <person name="Rusch D."/>
            <person name="Podicherti R."/>
            <person name="Tsui H.-C.T."/>
            <person name="Winkler M.E."/>
        </authorList>
    </citation>
    <scope>NUCLEOTIDE SEQUENCE</scope>
</reference>
<dbReference type="InterPro" id="IPR011032">
    <property type="entry name" value="GroES-like_sf"/>
</dbReference>
<name>A0A382N3X5_9ZZZZ</name>
<feature type="non-terminal residue" evidence="1">
    <location>
        <position position="59"/>
    </location>
</feature>
<accession>A0A382N3X5</accession>
<dbReference type="Gene3D" id="3.90.180.10">
    <property type="entry name" value="Medium-chain alcohol dehydrogenases, catalytic domain"/>
    <property type="match status" value="1"/>
</dbReference>
<protein>
    <submittedName>
        <fullName evidence="1">Uncharacterized protein</fullName>
    </submittedName>
</protein>
<dbReference type="AlphaFoldDB" id="A0A382N3X5"/>
<sequence length="59" mass="6404">MEGNKNENESCSIASNPIGVIVEEINIQEPASGEVRIKLAASGLCHTDWETMKGFQKQA</sequence>
<organism evidence="1">
    <name type="scientific">marine metagenome</name>
    <dbReference type="NCBI Taxonomy" id="408172"/>
    <lineage>
        <taxon>unclassified sequences</taxon>
        <taxon>metagenomes</taxon>
        <taxon>ecological metagenomes</taxon>
    </lineage>
</organism>
<gene>
    <name evidence="1" type="ORF">METZ01_LOCUS308738</name>
</gene>
<dbReference type="EMBL" id="UINC01097838">
    <property type="protein sequence ID" value="SVC55884.1"/>
    <property type="molecule type" value="Genomic_DNA"/>
</dbReference>